<accession>A0A9N9HCR0</accession>
<gene>
    <name evidence="1" type="ORF">CPELLU_LOCUS10466</name>
</gene>
<dbReference type="EMBL" id="CAJVQA010008633">
    <property type="protein sequence ID" value="CAG8674827.1"/>
    <property type="molecule type" value="Genomic_DNA"/>
</dbReference>
<evidence type="ECO:0000313" key="1">
    <source>
        <dbReference type="EMBL" id="CAG8674827.1"/>
    </source>
</evidence>
<reference evidence="1" key="1">
    <citation type="submission" date="2021-06" db="EMBL/GenBank/DDBJ databases">
        <authorList>
            <person name="Kallberg Y."/>
            <person name="Tangrot J."/>
            <person name="Rosling A."/>
        </authorList>
    </citation>
    <scope>NUCLEOTIDE SEQUENCE</scope>
    <source>
        <strain evidence="1">FL966</strain>
    </source>
</reference>
<proteinExistence type="predicted"/>
<sequence>MWEETKWCDRGLLGSYHSRLFAEPQNRCEAQEPRNDYKLSRKWEMRKLANDCSVYFYNPTMTITELTEDATRWIINEVDISVICAEYRASIIEKCKTRAILNSDEELALSHVFLFQEENLQGLREFFDDGLWQFVKIASRQQDPRQHLTEIKSYLRSYKANGGFEKIMHDILYHPAVIKICLLKNNKIEDTHSHNDLDSVIKPFFPEGKKTIMDWYVYKSAWIKKQFDHILLGSKPDFTIRTTNLKKSIELMFAEIKPPNARSDLVNEDLVALGKMMRASLDKSLDDGVDIVICGLHVIGKCYVIDLLYDWIYHLILIGEFRFPEDSTWRILMNCFQVIVTIQDLVNRGATKYQNLIRKIQIK</sequence>
<dbReference type="OrthoDB" id="2441332at2759"/>
<keyword evidence="2" id="KW-1185">Reference proteome</keyword>
<comment type="caution">
    <text evidence="1">The sequence shown here is derived from an EMBL/GenBank/DDBJ whole genome shotgun (WGS) entry which is preliminary data.</text>
</comment>
<protein>
    <submittedName>
        <fullName evidence="1">4272_t:CDS:1</fullName>
    </submittedName>
</protein>
<dbReference type="Proteomes" id="UP000789759">
    <property type="component" value="Unassembled WGS sequence"/>
</dbReference>
<evidence type="ECO:0000313" key="2">
    <source>
        <dbReference type="Proteomes" id="UP000789759"/>
    </source>
</evidence>
<organism evidence="1 2">
    <name type="scientific">Cetraspora pellucida</name>
    <dbReference type="NCBI Taxonomy" id="1433469"/>
    <lineage>
        <taxon>Eukaryota</taxon>
        <taxon>Fungi</taxon>
        <taxon>Fungi incertae sedis</taxon>
        <taxon>Mucoromycota</taxon>
        <taxon>Glomeromycotina</taxon>
        <taxon>Glomeromycetes</taxon>
        <taxon>Diversisporales</taxon>
        <taxon>Gigasporaceae</taxon>
        <taxon>Cetraspora</taxon>
    </lineage>
</organism>
<dbReference type="AlphaFoldDB" id="A0A9N9HCR0"/>
<name>A0A9N9HCR0_9GLOM</name>